<evidence type="ECO:0000313" key="6">
    <source>
        <dbReference type="Proteomes" id="UP000683246"/>
    </source>
</evidence>
<evidence type="ECO:0000256" key="1">
    <source>
        <dbReference type="ARBA" id="ARBA00008061"/>
    </source>
</evidence>
<dbReference type="PANTHER" id="PTHR10357:SF179">
    <property type="entry name" value="NEUTRAL AND BASIC AMINO ACID TRANSPORT PROTEIN RBAT"/>
    <property type="match status" value="1"/>
</dbReference>
<dbReference type="PANTHER" id="PTHR10357">
    <property type="entry name" value="ALPHA-AMYLASE FAMILY MEMBER"/>
    <property type="match status" value="1"/>
</dbReference>
<sequence length="543" mass="62993">MEKKWWHQSVVYQVYPRSFCDSNGDGIGDIQGIISKLDYLHKLGIDVIWLSPVYDSPMDDNGYDISNYQDIAKEFGTLKDMEQLIQEAKARDIKIIMDLVVNHTSDEHAWFIEAKKNKDNPYRDYYIWRKPSADGKPPNDLQSIFSGSAWELDETTNEYYLHLFSKKQPDLNWENDQVVKEIFDMMNWWLDKGIGGFRMDVIDLIGKEIDKGIIDNGPHLHPLLQSMNKATFGHRDVLTVGETWGATVDIAKLYSNPARDEVSMIFQFEHVTMSWDEEHGKWRPKPFDLIKLKEIFHKWQTGLGKQGWNSLFWNNHDLPRAVSKYGDDKHYRVESAKMLATTLHMMRGTPYIFQGEEIGMTNVSFESIDSYRDIETLNFYRDKLAEGFTHEEMMDGLWANSRDNARTPMHWHTSEYAGFTTGTPWIDVNPNYSDINVEAALADENSVFYHYQKLIQLRKELPVVVYGDFELLVPKDQQIFAYTRTLDGHKLLIVSNFSAEKATFHYKEAVNSCKTLLSNYGNTYDLQQALTLAPYESAIIQIG</sequence>
<dbReference type="InterPro" id="IPR017853">
    <property type="entry name" value="GH"/>
</dbReference>
<dbReference type="FunFam" id="3.20.20.80:FF:000064">
    <property type="entry name" value="Oligo-1,6-glucosidase"/>
    <property type="match status" value="2"/>
</dbReference>
<feature type="domain" description="Glycosyl hydrolase family 13 catalytic" evidence="4">
    <location>
        <begin position="13"/>
        <end position="406"/>
    </location>
</feature>
<dbReference type="GO" id="GO:0009313">
    <property type="term" value="P:oligosaccharide catabolic process"/>
    <property type="evidence" value="ECO:0007669"/>
    <property type="project" value="TreeGrafter"/>
</dbReference>
<dbReference type="NCBIfam" id="NF008183">
    <property type="entry name" value="PRK10933.1"/>
    <property type="match status" value="1"/>
</dbReference>
<evidence type="ECO:0000259" key="4">
    <source>
        <dbReference type="SMART" id="SM00642"/>
    </source>
</evidence>
<dbReference type="Pfam" id="PF23915">
    <property type="entry name" value="SusG_C"/>
    <property type="match status" value="1"/>
</dbReference>
<dbReference type="AlphaFoldDB" id="A0A8J8MJJ6"/>
<dbReference type="InterPro" id="IPR006047">
    <property type="entry name" value="GH13_cat_dom"/>
</dbReference>
<evidence type="ECO:0000313" key="5">
    <source>
        <dbReference type="EMBL" id="QUI22839.1"/>
    </source>
</evidence>
<dbReference type="SMART" id="SM00642">
    <property type="entry name" value="Aamy"/>
    <property type="match status" value="1"/>
</dbReference>
<dbReference type="FunFam" id="2.60.40.1180:FF:000007">
    <property type="entry name" value="Sucrose isomerase"/>
    <property type="match status" value="1"/>
</dbReference>
<dbReference type="KEGG" id="vpy:HZI73_11300"/>
<dbReference type="InterPro" id="IPR045857">
    <property type="entry name" value="O16G_dom_2"/>
</dbReference>
<dbReference type="Proteomes" id="UP000683246">
    <property type="component" value="Chromosome"/>
</dbReference>
<dbReference type="Pfam" id="PF00128">
    <property type="entry name" value="Alpha-amylase"/>
    <property type="match status" value="1"/>
</dbReference>
<reference evidence="5" key="1">
    <citation type="submission" date="2020-07" db="EMBL/GenBank/DDBJ databases">
        <title>Vallitalea pronyensis genome.</title>
        <authorList>
            <person name="Postec A."/>
        </authorList>
    </citation>
    <scope>NUCLEOTIDE SEQUENCE</scope>
    <source>
        <strain evidence="5">FatNI3</strain>
    </source>
</reference>
<dbReference type="Gene3D" id="3.20.20.80">
    <property type="entry name" value="Glycosidases"/>
    <property type="match status" value="1"/>
</dbReference>
<dbReference type="SUPFAM" id="SSF51011">
    <property type="entry name" value="Glycosyl hydrolase domain"/>
    <property type="match status" value="1"/>
</dbReference>
<keyword evidence="3" id="KW-0326">Glycosidase</keyword>
<dbReference type="Gene3D" id="3.90.400.10">
    <property type="entry name" value="Oligo-1,6-glucosidase, Domain 2"/>
    <property type="match status" value="1"/>
</dbReference>
<dbReference type="InterPro" id="IPR056300">
    <property type="entry name" value="SusG-like_C"/>
</dbReference>
<dbReference type="EMBL" id="CP058649">
    <property type="protein sequence ID" value="QUI22839.1"/>
    <property type="molecule type" value="Genomic_DNA"/>
</dbReference>
<organism evidence="5 6">
    <name type="scientific">Vallitalea pronyensis</name>
    <dbReference type="NCBI Taxonomy" id="1348613"/>
    <lineage>
        <taxon>Bacteria</taxon>
        <taxon>Bacillati</taxon>
        <taxon>Bacillota</taxon>
        <taxon>Clostridia</taxon>
        <taxon>Lachnospirales</taxon>
        <taxon>Vallitaleaceae</taxon>
        <taxon>Vallitalea</taxon>
    </lineage>
</organism>
<keyword evidence="6" id="KW-1185">Reference proteome</keyword>
<dbReference type="FunFam" id="3.90.400.10:FF:000002">
    <property type="entry name" value="Sucrose isomerase"/>
    <property type="match status" value="1"/>
</dbReference>
<proteinExistence type="inferred from homology"/>
<evidence type="ECO:0000256" key="2">
    <source>
        <dbReference type="ARBA" id="ARBA00022801"/>
    </source>
</evidence>
<name>A0A8J8MJJ6_9FIRM</name>
<dbReference type="RefSeq" id="WP_212698334.1">
    <property type="nucleotide sequence ID" value="NZ_CP058649.1"/>
</dbReference>
<dbReference type="GO" id="GO:0004556">
    <property type="term" value="F:alpha-amylase activity"/>
    <property type="evidence" value="ECO:0007669"/>
    <property type="project" value="TreeGrafter"/>
</dbReference>
<dbReference type="InterPro" id="IPR013780">
    <property type="entry name" value="Glyco_hydro_b"/>
</dbReference>
<dbReference type="Gene3D" id="2.60.40.1180">
    <property type="entry name" value="Golgi alpha-mannosidase II"/>
    <property type="match status" value="1"/>
</dbReference>
<gene>
    <name evidence="5" type="ORF">HZI73_11300</name>
</gene>
<protein>
    <submittedName>
        <fullName evidence="5">Alpha-glucosidase</fullName>
    </submittedName>
</protein>
<keyword evidence="2" id="KW-0378">Hydrolase</keyword>
<dbReference type="CDD" id="cd11333">
    <property type="entry name" value="AmyAc_SI_OligoGlu_DGase"/>
    <property type="match status" value="1"/>
</dbReference>
<comment type="similarity">
    <text evidence="1">Belongs to the glycosyl hydrolase 13 family.</text>
</comment>
<accession>A0A8J8MJJ6</accession>
<dbReference type="SUPFAM" id="SSF51445">
    <property type="entry name" value="(Trans)glycosidases"/>
    <property type="match status" value="1"/>
</dbReference>
<evidence type="ECO:0000256" key="3">
    <source>
        <dbReference type="ARBA" id="ARBA00023295"/>
    </source>
</evidence>